<dbReference type="NCBIfam" id="TIGR04057">
    <property type="entry name" value="SusC_RagA_signa"/>
    <property type="match status" value="1"/>
</dbReference>
<keyword evidence="5" id="KW-0675">Receptor</keyword>
<keyword evidence="3" id="KW-0998">Cell outer membrane</keyword>
<dbReference type="GO" id="GO:0009279">
    <property type="term" value="C:cell outer membrane"/>
    <property type="evidence" value="ECO:0007669"/>
    <property type="project" value="UniProtKB-SubCell"/>
</dbReference>
<comment type="caution">
    <text evidence="5">The sequence shown here is derived from an EMBL/GenBank/DDBJ whole genome shotgun (WGS) entry which is preliminary data.</text>
</comment>
<dbReference type="Pfam" id="PF07715">
    <property type="entry name" value="Plug"/>
    <property type="match status" value="1"/>
</dbReference>
<dbReference type="SUPFAM" id="SSF56935">
    <property type="entry name" value="Porins"/>
    <property type="match status" value="1"/>
</dbReference>
<gene>
    <name evidence="5" type="ORF">F3B98_29575</name>
</gene>
<proteinExistence type="predicted"/>
<organism evidence="5 6">
    <name type="scientific">Bacteroides ovatus</name>
    <dbReference type="NCBI Taxonomy" id="28116"/>
    <lineage>
        <taxon>Bacteria</taxon>
        <taxon>Pseudomonadati</taxon>
        <taxon>Bacteroidota</taxon>
        <taxon>Bacteroidia</taxon>
        <taxon>Bacteroidales</taxon>
        <taxon>Bacteroidaceae</taxon>
        <taxon>Bacteroides</taxon>
    </lineage>
</organism>
<protein>
    <submittedName>
        <fullName evidence="5">TonB-dependent receptor plug domain-containing protein</fullName>
    </submittedName>
</protein>
<name>A0A642C410_BACOV</name>
<evidence type="ECO:0000313" key="6">
    <source>
        <dbReference type="Proteomes" id="UP000435985"/>
    </source>
</evidence>
<sequence length="503" mass="56482">AAARVVMRGTKSLEKNDNALYVIDGIPMFNVNSGDNAGGTMNKQPGSNSVADINPEDIESMTILTGPSAAALYGSDASNGVILITTKKGTVGKVQISYSNSTSFSSPMMMPKFQNIYGNREGELGSWGSLMDTPSNFDPSDFFNTGMTEMNGFTLTTGTEQNQTYASVSTTNSTGILPNNAYNRYNFSIRNTAKFCDNKLSLDLGAQYIIQNNKNMVGSGQYFNPLVSLYLFPRGENFQEVQMYERYSEARNLMVQYWPESIFGTDLDMQNPYWIMNRMQNELSKRRYMFNASLKWDITDWVNVTGRVRVDNSDSDSYEKYYASTRGTFTESSSKGYYGHTKQNDRSVYADVMASINKNFFDDKLSLNATVGASINDIQEDAMYLKGGLEQIPNFFHYGNINVNTSKRNESKWHDQVQSVFASAELGWNHQLYLTVTGRNDWASQLAFTSKGSYFYPSVGLSWLVSESVKLPKAISYLKVRGSWAEVASSPNRYLTQMQYTYN</sequence>
<evidence type="ECO:0000259" key="4">
    <source>
        <dbReference type="Pfam" id="PF07715"/>
    </source>
</evidence>
<evidence type="ECO:0000313" key="5">
    <source>
        <dbReference type="EMBL" id="KAA4655926.1"/>
    </source>
</evidence>
<dbReference type="InterPro" id="IPR036942">
    <property type="entry name" value="Beta-barrel_TonB_sf"/>
</dbReference>
<keyword evidence="2" id="KW-0472">Membrane</keyword>
<reference evidence="5 6" key="1">
    <citation type="journal article" date="2019" name="Nat. Med.">
        <title>A library of human gut bacterial isolates paired with longitudinal multiomics data enables mechanistic microbiome research.</title>
        <authorList>
            <person name="Poyet M."/>
            <person name="Groussin M."/>
            <person name="Gibbons S.M."/>
            <person name="Avila-Pacheco J."/>
            <person name="Jiang X."/>
            <person name="Kearney S.M."/>
            <person name="Perrotta A.R."/>
            <person name="Berdy B."/>
            <person name="Zhao S."/>
            <person name="Lieberman T.D."/>
            <person name="Swanson P.K."/>
            <person name="Smith M."/>
            <person name="Roesemann S."/>
            <person name="Alexander J.E."/>
            <person name="Rich S.A."/>
            <person name="Livny J."/>
            <person name="Vlamakis H."/>
            <person name="Clish C."/>
            <person name="Bullock K."/>
            <person name="Deik A."/>
            <person name="Scott J."/>
            <person name="Pierce K.A."/>
            <person name="Xavier R.J."/>
            <person name="Alm E.J."/>
        </authorList>
    </citation>
    <scope>NUCLEOTIDE SEQUENCE [LARGE SCALE GENOMIC DNA]</scope>
    <source>
        <strain evidence="5 6">BIOML-A14</strain>
    </source>
</reference>
<dbReference type="Gene3D" id="2.170.130.10">
    <property type="entry name" value="TonB-dependent receptor, plug domain"/>
    <property type="match status" value="1"/>
</dbReference>
<dbReference type="InterPro" id="IPR012910">
    <property type="entry name" value="Plug_dom"/>
</dbReference>
<dbReference type="InterPro" id="IPR023997">
    <property type="entry name" value="TonB-dep_OMP_SusC/RagA_CS"/>
</dbReference>
<comment type="subcellular location">
    <subcellularLocation>
        <location evidence="1">Cell outer membrane</location>
    </subcellularLocation>
</comment>
<evidence type="ECO:0000256" key="2">
    <source>
        <dbReference type="ARBA" id="ARBA00023136"/>
    </source>
</evidence>
<dbReference type="AlphaFoldDB" id="A0A642C410"/>
<evidence type="ECO:0000256" key="1">
    <source>
        <dbReference type="ARBA" id="ARBA00004442"/>
    </source>
</evidence>
<accession>A0A642C410</accession>
<dbReference type="Proteomes" id="UP000435985">
    <property type="component" value="Unassembled WGS sequence"/>
</dbReference>
<evidence type="ECO:0000256" key="3">
    <source>
        <dbReference type="ARBA" id="ARBA00023237"/>
    </source>
</evidence>
<feature type="non-terminal residue" evidence="5">
    <location>
        <position position="503"/>
    </location>
</feature>
<dbReference type="Gene3D" id="2.40.170.20">
    <property type="entry name" value="TonB-dependent receptor, beta-barrel domain"/>
    <property type="match status" value="1"/>
</dbReference>
<dbReference type="EMBL" id="VWFO01000330">
    <property type="protein sequence ID" value="KAA4655926.1"/>
    <property type="molecule type" value="Genomic_DNA"/>
</dbReference>
<dbReference type="InterPro" id="IPR037066">
    <property type="entry name" value="Plug_dom_sf"/>
</dbReference>
<feature type="non-terminal residue" evidence="5">
    <location>
        <position position="1"/>
    </location>
</feature>
<feature type="domain" description="TonB-dependent receptor plug" evidence="4">
    <location>
        <begin position="2"/>
        <end position="81"/>
    </location>
</feature>